<evidence type="ECO:0000256" key="1">
    <source>
        <dbReference type="SAM" id="MobiDB-lite"/>
    </source>
</evidence>
<evidence type="ECO:0000259" key="2">
    <source>
        <dbReference type="Pfam" id="PF13843"/>
    </source>
</evidence>
<dbReference type="Pfam" id="PF13843">
    <property type="entry name" value="DDE_Tnp_1_7"/>
    <property type="match status" value="1"/>
</dbReference>
<dbReference type="PANTHER" id="PTHR47272">
    <property type="entry name" value="DDE_TNP_1_7 DOMAIN-CONTAINING PROTEIN"/>
    <property type="match status" value="1"/>
</dbReference>
<dbReference type="EMBL" id="CADEBD010000311">
    <property type="protein sequence ID" value="CAB3241729.1"/>
    <property type="molecule type" value="Genomic_DNA"/>
</dbReference>
<feature type="compositionally biased region" description="Acidic residues" evidence="1">
    <location>
        <begin position="47"/>
        <end position="56"/>
    </location>
</feature>
<feature type="domain" description="PiggyBac transposable element-derived protein" evidence="2">
    <location>
        <begin position="104"/>
        <end position="200"/>
    </location>
</feature>
<evidence type="ECO:0000313" key="3">
    <source>
        <dbReference type="EMBL" id="CAB3241729.1"/>
    </source>
</evidence>
<reference evidence="3 4" key="1">
    <citation type="submission" date="2020-04" db="EMBL/GenBank/DDBJ databases">
        <authorList>
            <person name="Wallbank WR R."/>
            <person name="Pardo Diaz C."/>
            <person name="Kozak K."/>
            <person name="Martin S."/>
            <person name="Jiggins C."/>
            <person name="Moest M."/>
            <person name="Warren A I."/>
            <person name="Byers J.R.P. K."/>
            <person name="Montejo-Kovacevich G."/>
            <person name="Yen C E."/>
        </authorList>
    </citation>
    <scope>NUCLEOTIDE SEQUENCE [LARGE SCALE GENOMIC DNA]</scope>
</reference>
<protein>
    <recommendedName>
        <fullName evidence="2">PiggyBac transposable element-derived protein domain-containing protein</fullName>
    </recommendedName>
</protein>
<feature type="region of interest" description="Disordered" evidence="1">
    <location>
        <begin position="43"/>
        <end position="71"/>
    </location>
</feature>
<organism evidence="3 4">
    <name type="scientific">Arctia plantaginis</name>
    <name type="common">Wood tiger moth</name>
    <name type="synonym">Phalaena plantaginis</name>
    <dbReference type="NCBI Taxonomy" id="874455"/>
    <lineage>
        <taxon>Eukaryota</taxon>
        <taxon>Metazoa</taxon>
        <taxon>Ecdysozoa</taxon>
        <taxon>Arthropoda</taxon>
        <taxon>Hexapoda</taxon>
        <taxon>Insecta</taxon>
        <taxon>Pterygota</taxon>
        <taxon>Neoptera</taxon>
        <taxon>Endopterygota</taxon>
        <taxon>Lepidoptera</taxon>
        <taxon>Glossata</taxon>
        <taxon>Ditrysia</taxon>
        <taxon>Noctuoidea</taxon>
        <taxon>Erebidae</taxon>
        <taxon>Arctiinae</taxon>
        <taxon>Arctia</taxon>
    </lineage>
</organism>
<gene>
    <name evidence="3" type="ORF">APLA_LOCUS9588</name>
</gene>
<dbReference type="Proteomes" id="UP000494256">
    <property type="component" value="Unassembled WGS sequence"/>
</dbReference>
<dbReference type="InterPro" id="IPR029526">
    <property type="entry name" value="PGBD"/>
</dbReference>
<sequence>MDPRKFYGGIHTIIQEFPNGSTDDELSDDDDYRRRAKKRPLVILSESDSDTEDDIPLSELPSTSSRANRNAKPRWRDGFLEKTETEIQFLGNTSLPADIMQLKTPVQFFKYLFTDDMFHYITQETLKYAVEKRPEKPMIVTSADIEQFVGICLMMSIIQLPSTRDYWSSVLGHPKVNSFMFCNRFEEIKLFLHFNDDSQPKFPKIGLAMILSINSGHFLSKLENDY</sequence>
<dbReference type="OrthoDB" id="3026777at2759"/>
<name>A0A8S1AAL9_ARCPL</name>
<dbReference type="PANTHER" id="PTHR47272:SF1">
    <property type="entry name" value="PIGGYBAC TRANSPOSABLE ELEMENT-DERIVED PROTEIN 3-LIKE"/>
    <property type="match status" value="1"/>
</dbReference>
<comment type="caution">
    <text evidence="3">The sequence shown here is derived from an EMBL/GenBank/DDBJ whole genome shotgun (WGS) entry which is preliminary data.</text>
</comment>
<dbReference type="AlphaFoldDB" id="A0A8S1AAL9"/>
<proteinExistence type="predicted"/>
<evidence type="ECO:0000313" key="4">
    <source>
        <dbReference type="Proteomes" id="UP000494256"/>
    </source>
</evidence>
<accession>A0A8S1AAL9</accession>